<feature type="transmembrane region" description="Helical" evidence="6">
    <location>
        <begin position="6"/>
        <end position="24"/>
    </location>
</feature>
<comment type="similarity">
    <text evidence="6">Belongs to the inorganic phosphate transporter (PiT) (TC 2.A.20) family.</text>
</comment>
<feature type="transmembrane region" description="Helical" evidence="6">
    <location>
        <begin position="307"/>
        <end position="326"/>
    </location>
</feature>
<dbReference type="RefSeq" id="WP_200466913.1">
    <property type="nucleotide sequence ID" value="NZ_JAENRR010000085.1"/>
</dbReference>
<feature type="transmembrane region" description="Helical" evidence="6">
    <location>
        <begin position="225"/>
        <end position="244"/>
    </location>
</feature>
<reference evidence="7 8" key="1">
    <citation type="submission" date="2021-01" db="EMBL/GenBank/DDBJ databases">
        <title>Carboxyliciviraga sp.nov., isolated from coastal sediments.</title>
        <authorList>
            <person name="Lu D."/>
            <person name="Zhang T."/>
        </authorList>
    </citation>
    <scope>NUCLEOTIDE SEQUENCE [LARGE SCALE GENOMIC DNA]</scope>
    <source>
        <strain evidence="7 8">N1Y132</strain>
    </source>
</reference>
<keyword evidence="3 6" id="KW-0812">Transmembrane</keyword>
<evidence type="ECO:0000256" key="6">
    <source>
        <dbReference type="RuleBase" id="RU363058"/>
    </source>
</evidence>
<feature type="transmembrane region" description="Helical" evidence="6">
    <location>
        <begin position="110"/>
        <end position="128"/>
    </location>
</feature>
<evidence type="ECO:0000256" key="3">
    <source>
        <dbReference type="ARBA" id="ARBA00022692"/>
    </source>
</evidence>
<keyword evidence="2 6" id="KW-0813">Transport</keyword>
<evidence type="ECO:0000256" key="5">
    <source>
        <dbReference type="ARBA" id="ARBA00023136"/>
    </source>
</evidence>
<feature type="transmembrane region" description="Helical" evidence="6">
    <location>
        <begin position="77"/>
        <end position="98"/>
    </location>
</feature>
<evidence type="ECO:0000256" key="2">
    <source>
        <dbReference type="ARBA" id="ARBA00022448"/>
    </source>
</evidence>
<comment type="subcellular location">
    <subcellularLocation>
        <location evidence="1 6">Membrane</location>
        <topology evidence="1 6">Multi-pass membrane protein</topology>
    </subcellularLocation>
</comment>
<keyword evidence="4 6" id="KW-1133">Transmembrane helix</keyword>
<keyword evidence="5 6" id="KW-0472">Membrane</keyword>
<proteinExistence type="inferred from homology"/>
<keyword evidence="8" id="KW-1185">Reference proteome</keyword>
<feature type="transmembrane region" description="Helical" evidence="6">
    <location>
        <begin position="489"/>
        <end position="509"/>
    </location>
</feature>
<dbReference type="EMBL" id="JAENRR010000085">
    <property type="protein sequence ID" value="MBK3519695.1"/>
    <property type="molecule type" value="Genomic_DNA"/>
</dbReference>
<feature type="transmembrane region" description="Helical" evidence="6">
    <location>
        <begin position="461"/>
        <end position="483"/>
    </location>
</feature>
<dbReference type="InterPro" id="IPR001204">
    <property type="entry name" value="Phos_transporter"/>
</dbReference>
<accession>A0ABS1HQ02</accession>
<dbReference type="PANTHER" id="PTHR11101:SF16">
    <property type="entry name" value="PHOSPHATE TRANSPORTER"/>
    <property type="match status" value="1"/>
</dbReference>
<feature type="transmembrane region" description="Helical" evidence="6">
    <location>
        <begin position="45"/>
        <end position="65"/>
    </location>
</feature>
<dbReference type="PANTHER" id="PTHR11101">
    <property type="entry name" value="PHOSPHATE TRANSPORTER"/>
    <property type="match status" value="1"/>
</dbReference>
<dbReference type="Pfam" id="PF01384">
    <property type="entry name" value="PHO4"/>
    <property type="match status" value="1"/>
</dbReference>
<protein>
    <recommendedName>
        <fullName evidence="6">Phosphate transporter</fullName>
    </recommendedName>
</protein>
<name>A0ABS1HQ02_9BACT</name>
<comment type="caution">
    <text evidence="7">The sequence shown here is derived from an EMBL/GenBank/DDBJ whole genome shotgun (WGS) entry which is preliminary data.</text>
</comment>
<organism evidence="7 8">
    <name type="scientific">Carboxylicivirga marina</name>
    <dbReference type="NCBI Taxonomy" id="2800988"/>
    <lineage>
        <taxon>Bacteria</taxon>
        <taxon>Pseudomonadati</taxon>
        <taxon>Bacteroidota</taxon>
        <taxon>Bacteroidia</taxon>
        <taxon>Marinilabiliales</taxon>
        <taxon>Marinilabiliaceae</taxon>
        <taxon>Carboxylicivirga</taxon>
    </lineage>
</organism>
<sequence length="749" mass="83389">MENIYLILVIVLFALAISDLIVGVSNDAVNFLNSAIGAKAAPYKYIMIVAALGILFGATFSSGMMEVARKGIFNPQYFIFSEIMIIFLAVMITDVILLDVFNTFGMPTSTTVSIVFEILGAAVAVAIIKVSSNPEMNISEYINTAKALAIISGILLSVVISFSVGALVQYITRLIFSFDYSRRLNYFGAIWGGIAITAITYFILVKGAKGASFMDPSTKDWIKNNGITIIAISMVAWTVLLQFLKLVFKVDILKIIVLAGTFALAMAFAGNDLVNFIGVPLAGFESFKIFAASGNINTSMEALAGKVYTPTYMLIIAGAIMVFTLWTSKKAKAVVKTSLDLSRQQEGDERFGSSYFARSIVRVAINGSNAVRSILPGALNRAIDRQFDSTNYDERRRELGEEAPVFDMLRASVNLVVASILISIATNMKLPLSTTYVTFMVAMGSSLADRAWGRESAVYRITGVLSVIGGWFFTALSAFTVAFTMSMLISLLGIWFVAVLVAIAIYVVFRTHIIHKKSNKEETEIEEFEIEEVNGEILAEKVLEKCKYSVTDILKKVSQLYAQAIHDFEAEDRRSLKEINKEVKSINKKAKKLKGNVYPTVKKLQEQSIESSLYYIQVVDYLREVTHCLSYITEPAFEHIDNNHKVFSTEQFEELNGIRTDVQYFMAKSVKIITQGDYGSLEELIEQQQSIFALMRENRKKQLKRIKNEKAGTKVSLLYLNALHETQNLMLHLVNLVKAQRDFVDYQSK</sequence>
<evidence type="ECO:0000256" key="4">
    <source>
        <dbReference type="ARBA" id="ARBA00022989"/>
    </source>
</evidence>
<evidence type="ECO:0000256" key="1">
    <source>
        <dbReference type="ARBA" id="ARBA00004141"/>
    </source>
</evidence>
<feature type="transmembrane region" description="Helical" evidence="6">
    <location>
        <begin position="148"/>
        <end position="172"/>
    </location>
</feature>
<keyword evidence="6" id="KW-0592">Phosphate transport</keyword>
<gene>
    <name evidence="7" type="ORF">JIV24_20310</name>
</gene>
<dbReference type="Proteomes" id="UP000605676">
    <property type="component" value="Unassembled WGS sequence"/>
</dbReference>
<feature type="transmembrane region" description="Helical" evidence="6">
    <location>
        <begin position="184"/>
        <end position="205"/>
    </location>
</feature>
<evidence type="ECO:0000313" key="8">
    <source>
        <dbReference type="Proteomes" id="UP000605676"/>
    </source>
</evidence>
<feature type="transmembrane region" description="Helical" evidence="6">
    <location>
        <begin position="251"/>
        <end position="270"/>
    </location>
</feature>
<evidence type="ECO:0000313" key="7">
    <source>
        <dbReference type="EMBL" id="MBK3519695.1"/>
    </source>
</evidence>